<evidence type="ECO:0000256" key="2">
    <source>
        <dbReference type="ARBA" id="ARBA00004141"/>
    </source>
</evidence>
<keyword evidence="8 16" id="KW-0808">Transferase</keyword>
<feature type="transmembrane region" description="Helical" evidence="16">
    <location>
        <begin position="94"/>
        <end position="112"/>
    </location>
</feature>
<dbReference type="InterPro" id="IPR016720">
    <property type="entry name" value="PC_Trfase_euk"/>
</dbReference>
<dbReference type="PIRSF" id="PIRSF018269">
    <property type="entry name" value="PC_trans_euk"/>
    <property type="match status" value="1"/>
</dbReference>
<feature type="region of interest" description="Disordered" evidence="17">
    <location>
        <begin position="15"/>
        <end position="67"/>
    </location>
</feature>
<comment type="pathway">
    <text evidence="3 16">Phospholipid metabolism; CDP-diacylglycerol biosynthesis; CDP-diacylglycerol from sn-glycerol 3-phosphate: step 3/3.</text>
</comment>
<evidence type="ECO:0000256" key="12">
    <source>
        <dbReference type="ARBA" id="ARBA00023098"/>
    </source>
</evidence>
<keyword evidence="14 16" id="KW-0594">Phospholipid biosynthesis</keyword>
<evidence type="ECO:0000256" key="6">
    <source>
        <dbReference type="ARBA" id="ARBA00012487"/>
    </source>
</evidence>
<dbReference type="EC" id="2.7.7.41" evidence="6 16"/>
<evidence type="ECO:0000313" key="18">
    <source>
        <dbReference type="EMBL" id="KAK5575846.1"/>
    </source>
</evidence>
<keyword evidence="11 16" id="KW-1133">Transmembrane helix</keyword>
<dbReference type="PANTHER" id="PTHR13773">
    <property type="entry name" value="PHOSPHATIDATE CYTIDYLYLTRANSFERASE"/>
    <property type="match status" value="1"/>
</dbReference>
<evidence type="ECO:0000256" key="17">
    <source>
        <dbReference type="SAM" id="MobiDB-lite"/>
    </source>
</evidence>
<dbReference type="PANTHER" id="PTHR13773:SF8">
    <property type="entry name" value="PHOSPHATIDATE CYTIDYLYLTRANSFERASE, PHOTORECEPTOR-SPECIFIC"/>
    <property type="match status" value="1"/>
</dbReference>
<keyword evidence="7 16" id="KW-0444">Lipid biosynthesis</keyword>
<organism evidence="18 19">
    <name type="scientific">Dictyostelium firmibasis</name>
    <dbReference type="NCBI Taxonomy" id="79012"/>
    <lineage>
        <taxon>Eukaryota</taxon>
        <taxon>Amoebozoa</taxon>
        <taxon>Evosea</taxon>
        <taxon>Eumycetozoa</taxon>
        <taxon>Dictyostelia</taxon>
        <taxon>Dictyosteliales</taxon>
        <taxon>Dictyosteliaceae</taxon>
        <taxon>Dictyostelium</taxon>
    </lineage>
</organism>
<dbReference type="EMBL" id="JAVFKY010000005">
    <property type="protein sequence ID" value="KAK5575846.1"/>
    <property type="molecule type" value="Genomic_DNA"/>
</dbReference>
<evidence type="ECO:0000256" key="1">
    <source>
        <dbReference type="ARBA" id="ARBA00001698"/>
    </source>
</evidence>
<feature type="compositionally biased region" description="Basic and acidic residues" evidence="17">
    <location>
        <begin position="15"/>
        <end position="26"/>
    </location>
</feature>
<comment type="subcellular location">
    <subcellularLocation>
        <location evidence="2">Membrane</location>
        <topology evidence="2">Multi-pass membrane protein</topology>
    </subcellularLocation>
</comment>
<evidence type="ECO:0000256" key="15">
    <source>
        <dbReference type="ARBA" id="ARBA00023264"/>
    </source>
</evidence>
<keyword evidence="10 16" id="KW-0548">Nucleotidyltransferase</keyword>
<evidence type="ECO:0000256" key="10">
    <source>
        <dbReference type="ARBA" id="ARBA00022695"/>
    </source>
</evidence>
<evidence type="ECO:0000313" key="19">
    <source>
        <dbReference type="Proteomes" id="UP001344447"/>
    </source>
</evidence>
<reference evidence="18 19" key="1">
    <citation type="submission" date="2023-11" db="EMBL/GenBank/DDBJ databases">
        <title>Dfirmibasis_genome.</title>
        <authorList>
            <person name="Edelbroek B."/>
            <person name="Kjellin J."/>
            <person name="Jerlstrom-Hultqvist J."/>
            <person name="Soderbom F."/>
        </authorList>
    </citation>
    <scope>NUCLEOTIDE SEQUENCE [LARGE SCALE GENOMIC DNA]</scope>
    <source>
        <strain evidence="18 19">TNS-C-14</strain>
    </source>
</reference>
<evidence type="ECO:0000256" key="9">
    <source>
        <dbReference type="ARBA" id="ARBA00022692"/>
    </source>
</evidence>
<evidence type="ECO:0000256" key="14">
    <source>
        <dbReference type="ARBA" id="ARBA00023209"/>
    </source>
</evidence>
<evidence type="ECO:0000256" key="7">
    <source>
        <dbReference type="ARBA" id="ARBA00022516"/>
    </source>
</evidence>
<evidence type="ECO:0000256" key="13">
    <source>
        <dbReference type="ARBA" id="ARBA00023136"/>
    </source>
</evidence>
<sequence>MRTYVRNRTEKNDFESFEDSFLKDEESSTSDEEESSGGNRSKIAGKENHNLVHQKNKINTNNNNIKEKDIVDTSANNADNLKATDPPSAKYKKLAIRSVMGAFMIGFFTMVLSTDHFIVALFVIALQLLVFKEMIALRYIEAKEKKIPHFRTLNWFFLFTSFFFFYAKPILITLANYYPDIFQHFVRYHLWHSFSLYCIGFVLFILTLRKGVYRYQFSQLTWTLMILMMVVVQSNFLISNIYQGLIWFILPVSIIVCNDIFAYFNGFFLGKKFINRPLMKISPNKTWEGFIGATGWTLLFAYYFCGFLLKYDWIVCPKGNTGFMESLHCTRDPVFLEKEFIFPPEVTTIAFKYLGITLLPFSYIPIQFHALVLALFGSLIAPFGGFFASGIKRAYKVKDFDTIFPGHGGVTDRTDCQFIMGLFIHVYYYTFIKTLEIDPTSIWQNIMMLSMEEKMLIYEKLKQSIEFTTGTITP</sequence>
<name>A0AAN7TTV6_9MYCE</name>
<evidence type="ECO:0000256" key="16">
    <source>
        <dbReference type="PIRNR" id="PIRNR018269"/>
    </source>
</evidence>
<dbReference type="GO" id="GO:0016024">
    <property type="term" value="P:CDP-diacylglycerol biosynthetic process"/>
    <property type="evidence" value="ECO:0007669"/>
    <property type="project" value="UniProtKB-UniRule"/>
</dbReference>
<feature type="transmembrane region" description="Helical" evidence="16">
    <location>
        <begin position="152"/>
        <end position="178"/>
    </location>
</feature>
<evidence type="ECO:0000256" key="4">
    <source>
        <dbReference type="ARBA" id="ARBA00005189"/>
    </source>
</evidence>
<feature type="transmembrane region" description="Helical" evidence="16">
    <location>
        <begin position="118"/>
        <end position="140"/>
    </location>
</feature>
<gene>
    <name evidence="18" type="ORF">RB653_006980</name>
</gene>
<protein>
    <recommendedName>
        <fullName evidence="6 16">Phosphatidate cytidylyltransferase</fullName>
        <ecNumber evidence="6 16">2.7.7.41</ecNumber>
    </recommendedName>
</protein>
<feature type="transmembrane region" description="Helical" evidence="16">
    <location>
        <begin position="190"/>
        <end position="208"/>
    </location>
</feature>
<keyword evidence="15 16" id="KW-1208">Phospholipid metabolism</keyword>
<proteinExistence type="inferred from homology"/>
<feature type="transmembrane region" description="Helical" evidence="16">
    <location>
        <begin position="368"/>
        <end position="388"/>
    </location>
</feature>
<comment type="similarity">
    <text evidence="5 16">Belongs to the CDS family.</text>
</comment>
<evidence type="ECO:0000256" key="8">
    <source>
        <dbReference type="ARBA" id="ARBA00022679"/>
    </source>
</evidence>
<keyword evidence="19" id="KW-1185">Reference proteome</keyword>
<keyword evidence="13 16" id="KW-0472">Membrane</keyword>
<keyword evidence="12 16" id="KW-0443">Lipid metabolism</keyword>
<comment type="catalytic activity">
    <reaction evidence="1 16">
        <text>a 1,2-diacyl-sn-glycero-3-phosphate + CTP + H(+) = a CDP-1,2-diacyl-sn-glycerol + diphosphate</text>
        <dbReference type="Rhea" id="RHEA:16229"/>
        <dbReference type="ChEBI" id="CHEBI:15378"/>
        <dbReference type="ChEBI" id="CHEBI:33019"/>
        <dbReference type="ChEBI" id="CHEBI:37563"/>
        <dbReference type="ChEBI" id="CHEBI:58332"/>
        <dbReference type="ChEBI" id="CHEBI:58608"/>
        <dbReference type="EC" id="2.7.7.41"/>
    </reaction>
</comment>
<dbReference type="GO" id="GO:0005789">
    <property type="term" value="C:endoplasmic reticulum membrane"/>
    <property type="evidence" value="ECO:0007669"/>
    <property type="project" value="TreeGrafter"/>
</dbReference>
<comment type="pathway">
    <text evidence="4">Lipid metabolism.</text>
</comment>
<evidence type="ECO:0000256" key="5">
    <source>
        <dbReference type="ARBA" id="ARBA00010185"/>
    </source>
</evidence>
<dbReference type="Proteomes" id="UP001344447">
    <property type="component" value="Unassembled WGS sequence"/>
</dbReference>
<feature type="transmembrane region" description="Helical" evidence="16">
    <location>
        <begin position="220"/>
        <end position="238"/>
    </location>
</feature>
<evidence type="ECO:0000256" key="11">
    <source>
        <dbReference type="ARBA" id="ARBA00022989"/>
    </source>
</evidence>
<feature type="transmembrane region" description="Helical" evidence="16">
    <location>
        <begin position="244"/>
        <end position="269"/>
    </location>
</feature>
<keyword evidence="9 16" id="KW-0812">Transmembrane</keyword>
<comment type="caution">
    <text evidence="18">The sequence shown here is derived from an EMBL/GenBank/DDBJ whole genome shotgun (WGS) entry which is preliminary data.</text>
</comment>
<feature type="transmembrane region" description="Helical" evidence="16">
    <location>
        <begin position="290"/>
        <end position="309"/>
    </location>
</feature>
<accession>A0AAN7TTV6</accession>
<dbReference type="AlphaFoldDB" id="A0AAN7TTV6"/>
<dbReference type="GO" id="GO:0004605">
    <property type="term" value="F:phosphatidate cytidylyltransferase activity"/>
    <property type="evidence" value="ECO:0007669"/>
    <property type="project" value="UniProtKB-UniRule"/>
</dbReference>
<dbReference type="Pfam" id="PF01148">
    <property type="entry name" value="CTP_transf_1"/>
    <property type="match status" value="1"/>
</dbReference>
<evidence type="ECO:0000256" key="3">
    <source>
        <dbReference type="ARBA" id="ARBA00005119"/>
    </source>
</evidence>